<accession>A0ABR6ZDA3</accession>
<dbReference type="Proteomes" id="UP000646911">
    <property type="component" value="Unassembled WGS sequence"/>
</dbReference>
<evidence type="ECO:0000313" key="2">
    <source>
        <dbReference type="EMBL" id="MBC3909566.1"/>
    </source>
</evidence>
<organism evidence="2 3">
    <name type="scientific">Undibacterium umbellatum</name>
    <dbReference type="NCBI Taxonomy" id="2762300"/>
    <lineage>
        <taxon>Bacteria</taxon>
        <taxon>Pseudomonadati</taxon>
        <taxon>Pseudomonadota</taxon>
        <taxon>Betaproteobacteria</taxon>
        <taxon>Burkholderiales</taxon>
        <taxon>Oxalobacteraceae</taxon>
        <taxon>Undibacterium</taxon>
    </lineage>
</organism>
<name>A0ABR6ZDA3_9BURK</name>
<reference evidence="2 3" key="1">
    <citation type="submission" date="2020-08" db="EMBL/GenBank/DDBJ databases">
        <title>Novel species isolated from subtropical streams in China.</title>
        <authorList>
            <person name="Lu H."/>
        </authorList>
    </citation>
    <scope>NUCLEOTIDE SEQUENCE [LARGE SCALE GENOMIC DNA]</scope>
    <source>
        <strain evidence="2 3">NL8W</strain>
    </source>
</reference>
<feature type="region of interest" description="Disordered" evidence="1">
    <location>
        <begin position="18"/>
        <end position="45"/>
    </location>
</feature>
<evidence type="ECO:0000256" key="1">
    <source>
        <dbReference type="SAM" id="MobiDB-lite"/>
    </source>
</evidence>
<proteinExistence type="predicted"/>
<evidence type="ECO:0000313" key="3">
    <source>
        <dbReference type="Proteomes" id="UP000646911"/>
    </source>
</evidence>
<comment type="caution">
    <text evidence="2">The sequence shown here is derived from an EMBL/GenBank/DDBJ whole genome shotgun (WGS) entry which is preliminary data.</text>
</comment>
<feature type="compositionally biased region" description="Low complexity" evidence="1">
    <location>
        <begin position="18"/>
        <end position="39"/>
    </location>
</feature>
<sequence>MLSINVLAQASFNPTSSFATAARTSTTAPSASDTTRSAALMVEVS</sequence>
<keyword evidence="3" id="KW-1185">Reference proteome</keyword>
<dbReference type="RefSeq" id="WP_186955094.1">
    <property type="nucleotide sequence ID" value="NZ_JACOFX010000011.1"/>
</dbReference>
<dbReference type="EMBL" id="JACOFX010000011">
    <property type="protein sequence ID" value="MBC3909566.1"/>
    <property type="molecule type" value="Genomic_DNA"/>
</dbReference>
<protein>
    <submittedName>
        <fullName evidence="2">Uncharacterized protein</fullName>
    </submittedName>
</protein>
<gene>
    <name evidence="2" type="ORF">H8L47_18545</name>
</gene>